<evidence type="ECO:0000313" key="1">
    <source>
        <dbReference type="EMBL" id="CAG6575502.1"/>
    </source>
</evidence>
<name>A0A8D8JU49_CULPI</name>
<dbReference type="EMBL" id="HBUE01188406">
    <property type="protein sequence ID" value="CAG6523827.1"/>
    <property type="molecule type" value="Transcribed_RNA"/>
</dbReference>
<reference evidence="1" key="1">
    <citation type="submission" date="2021-05" db="EMBL/GenBank/DDBJ databases">
        <authorList>
            <person name="Alioto T."/>
            <person name="Alioto T."/>
            <person name="Gomez Garrido J."/>
        </authorList>
    </citation>
    <scope>NUCLEOTIDE SEQUENCE</scope>
</reference>
<sequence length="118" mass="13619">MCCRVSWPLAELPPVASESVHGLALHQSCWPRDGYFSRHLTVSPNCVGFTKVGVDIKLVRTDERVIAMQRPATRWPHPWHFAPRKHRLVRFKRARIPVAAGKKMHRSDSSVSFQNKFY</sequence>
<dbReference type="AlphaFoldDB" id="A0A8D8JU49"/>
<organism evidence="1">
    <name type="scientific">Culex pipiens</name>
    <name type="common">House mosquito</name>
    <dbReference type="NCBI Taxonomy" id="7175"/>
    <lineage>
        <taxon>Eukaryota</taxon>
        <taxon>Metazoa</taxon>
        <taxon>Ecdysozoa</taxon>
        <taxon>Arthropoda</taxon>
        <taxon>Hexapoda</taxon>
        <taxon>Insecta</taxon>
        <taxon>Pterygota</taxon>
        <taxon>Neoptera</taxon>
        <taxon>Endopterygota</taxon>
        <taxon>Diptera</taxon>
        <taxon>Nematocera</taxon>
        <taxon>Culicoidea</taxon>
        <taxon>Culicidae</taxon>
        <taxon>Culicinae</taxon>
        <taxon>Culicini</taxon>
        <taxon>Culex</taxon>
        <taxon>Culex</taxon>
    </lineage>
</organism>
<dbReference type="EMBL" id="HBUE01294208">
    <property type="protein sequence ID" value="CAG6575502.1"/>
    <property type="molecule type" value="Transcribed_RNA"/>
</dbReference>
<proteinExistence type="predicted"/>
<accession>A0A8D8JU49</accession>
<protein>
    <submittedName>
        <fullName evidence="1">(northern house mosquito) hypothetical protein</fullName>
    </submittedName>
</protein>